<feature type="transmembrane region" description="Helical" evidence="3">
    <location>
        <begin position="853"/>
        <end position="876"/>
    </location>
</feature>
<organism evidence="5 6">
    <name type="scientific">Kibdelosporangium philippinense</name>
    <dbReference type="NCBI Taxonomy" id="211113"/>
    <lineage>
        <taxon>Bacteria</taxon>
        <taxon>Bacillati</taxon>
        <taxon>Actinomycetota</taxon>
        <taxon>Actinomycetes</taxon>
        <taxon>Pseudonocardiales</taxon>
        <taxon>Pseudonocardiaceae</taxon>
        <taxon>Kibdelosporangium</taxon>
    </lineage>
</organism>
<keyword evidence="3" id="KW-0812">Transmembrane</keyword>
<dbReference type="Gene3D" id="3.40.50.12780">
    <property type="entry name" value="N-terminal domain of ligase-like"/>
    <property type="match status" value="1"/>
</dbReference>
<dbReference type="InterPro" id="IPR045851">
    <property type="entry name" value="AMP-bd_C_sf"/>
</dbReference>
<dbReference type="InterPro" id="IPR000873">
    <property type="entry name" value="AMP-dep_synth/lig_dom"/>
</dbReference>
<dbReference type="InterPro" id="IPR042099">
    <property type="entry name" value="ANL_N_sf"/>
</dbReference>
<sequence length="1267" mass="134582">MRNLVVAESTSDRQARLAAPAPRTLVDIFTRTVARHPRAAALDDGVNRLTYRALADRVERSVRKLRAQGIGPGDRVGIAIPSGRSELYIGILAVLASGAAYVPADHDEPAERAELVFREAGVCAVLGSGLSLRMRPDLATPQGTRRSPRLEDDAWIIFTSGSSGTPKGVAVTHRSAAAFVDAEASLFVPDQPLGPGDRVLAGLSVGFDASCEEMWLAWRHGACLVPAPRSVVRSGADLGPWLSEREITVVSTVPTLAALWQPNLLSQVRLLIFGGEACPAELVDRLDDGRREVWNTYGPTEATVVSTATRLYASEPVRIGVPLPGWQVAVVDADGRPVEPGETGELMIGGVGLARYLDLAKDAAAYPPMPLLGWDRGYRSGDLVRAEPEGLVFVGRADSQVKIGGRRIELGEVDAALLTLPGVSAAASVVHNGMVLVGYVQLDDGAGPFDQSAAREHLAKRLPHGLTPTLAVLPELPLSPAGKVDRKALPWPLPAQPPNVEEVAPELREDLDWIAEQWRDLFGVIPVPDSDFFADGGTSLAAARLVSALRQRFPDASISDVYQHPTLLALTERLATATASTAMLEEPVAPMPRRAGFVQNAVYVLMMWIPGIRWTLAVLLGVTIVGALSGTAIPATTWVALTAGVVLLFSSAGRAVLAGLSARVLVAGLRPGEYRKGSWTHLRLWAAERFVAVIGVTGLPGTAWNVLYARLLGNTIGRDVDLHSLPPVTGLGRFGARCAIEPAVDLAGWWLDGNVLRVGTVEIGADATIGGHSTLMPGSLVGSGATVEPGTSVQGVVEATNVAAIRPPRRSRWRVAFAAAPTLSGTIMLLSLLPAVAVYTWLDLEPGELLSGLVWVVPAMGIVTLLVNVTLTAGLIRLTGRWLRVGEHPVLSKAGWSAWLIQRMMTSVRESAFALYASLATPVWLRLLGASIGPRTEASTVVGIPHMMSVGSGSFLADNTTVAPYRLSGGWLRIGKATVADQAFVGNSAEVAPGREVQSSSLIGVLSQAPETSSPGTSWLGRPEIEIPRRADQVDAARTYQPSRRLVVQRVLVELTRLVPLALSATLGYLVFAVLEAVAATYGIVAVIVVSGPVLLGAGAIATVLAIGAKWLLNRKIRAAEHPLWSAFVWRNELVAVYFEELTTRWLGPGLLGTPLYNAVLRANGAKIGRGVYCETKWLPEPDLVTAGDGVVVNRGCVVQTHLFQDRILRLGQVRLDSGTTLGPHTVALLDTRLGKDCSIGANSLVMRGEAIPARRRFEGNPVAPAA</sequence>
<evidence type="ECO:0000313" key="6">
    <source>
        <dbReference type="Proteomes" id="UP001521150"/>
    </source>
</evidence>
<dbReference type="InterPro" id="IPR036736">
    <property type="entry name" value="ACP-like_sf"/>
</dbReference>
<evidence type="ECO:0000259" key="4">
    <source>
        <dbReference type="PROSITE" id="PS50075"/>
    </source>
</evidence>
<evidence type="ECO:0000313" key="5">
    <source>
        <dbReference type="EMBL" id="MCE7003641.1"/>
    </source>
</evidence>
<keyword evidence="6" id="KW-1185">Reference proteome</keyword>
<dbReference type="CDD" id="cd05930">
    <property type="entry name" value="A_NRPS"/>
    <property type="match status" value="1"/>
</dbReference>
<keyword evidence="3" id="KW-1133">Transmembrane helix</keyword>
<evidence type="ECO:0000256" key="3">
    <source>
        <dbReference type="SAM" id="Phobius"/>
    </source>
</evidence>
<dbReference type="SUPFAM" id="SSF47336">
    <property type="entry name" value="ACP-like"/>
    <property type="match status" value="1"/>
</dbReference>
<dbReference type="InterPro" id="IPR020845">
    <property type="entry name" value="AMP-binding_CS"/>
</dbReference>
<dbReference type="Pfam" id="PF00550">
    <property type="entry name" value="PP-binding"/>
    <property type="match status" value="1"/>
</dbReference>
<dbReference type="NCBIfam" id="TIGR01733">
    <property type="entry name" value="AA-adenyl-dom"/>
    <property type="match status" value="1"/>
</dbReference>
<feature type="transmembrane region" description="Helical" evidence="3">
    <location>
        <begin position="1081"/>
        <end position="1108"/>
    </location>
</feature>
<keyword evidence="1" id="KW-0596">Phosphopantetheine</keyword>
<dbReference type="InterPro" id="IPR012728">
    <property type="entry name" value="Pls/PosA_C"/>
</dbReference>
<dbReference type="PROSITE" id="PS50075">
    <property type="entry name" value="CARRIER"/>
    <property type="match status" value="1"/>
</dbReference>
<dbReference type="PANTHER" id="PTHR45527">
    <property type="entry name" value="NONRIBOSOMAL PEPTIDE SYNTHETASE"/>
    <property type="match status" value="1"/>
</dbReference>
<dbReference type="InterPro" id="IPR009081">
    <property type="entry name" value="PP-bd_ACP"/>
</dbReference>
<evidence type="ECO:0000256" key="1">
    <source>
        <dbReference type="ARBA" id="ARBA00022450"/>
    </source>
</evidence>
<dbReference type="InterPro" id="IPR020806">
    <property type="entry name" value="PKS_PP-bd"/>
</dbReference>
<feature type="transmembrane region" description="Helical" evidence="3">
    <location>
        <begin position="639"/>
        <end position="666"/>
    </location>
</feature>
<dbReference type="SUPFAM" id="SSF51161">
    <property type="entry name" value="Trimeric LpxA-like enzymes"/>
    <property type="match status" value="3"/>
</dbReference>
<dbReference type="Gene3D" id="3.40.50.1820">
    <property type="entry name" value="alpha/beta hydrolase"/>
    <property type="match status" value="1"/>
</dbReference>
<dbReference type="InterPro" id="IPR010071">
    <property type="entry name" value="AA_adenyl_dom"/>
</dbReference>
<gene>
    <name evidence="5" type="ORF">LWC34_12505</name>
</gene>
<keyword evidence="2" id="KW-0597">Phosphoprotein</keyword>
<dbReference type="InterPro" id="IPR011004">
    <property type="entry name" value="Trimer_LpxA-like_sf"/>
</dbReference>
<dbReference type="SMART" id="SM00823">
    <property type="entry name" value="PKS_PP"/>
    <property type="match status" value="1"/>
</dbReference>
<dbReference type="PROSITE" id="PS00455">
    <property type="entry name" value="AMP_BINDING"/>
    <property type="match status" value="1"/>
</dbReference>
<dbReference type="Pfam" id="PF00501">
    <property type="entry name" value="AMP-binding"/>
    <property type="match status" value="1"/>
</dbReference>
<feature type="transmembrane region" description="Helical" evidence="3">
    <location>
        <begin position="815"/>
        <end position="841"/>
    </location>
</feature>
<evidence type="ECO:0000256" key="2">
    <source>
        <dbReference type="ARBA" id="ARBA00022553"/>
    </source>
</evidence>
<dbReference type="NCBIfam" id="TIGR02353">
    <property type="entry name" value="NRPS_term_dom"/>
    <property type="match status" value="1"/>
</dbReference>
<dbReference type="PANTHER" id="PTHR45527:SF1">
    <property type="entry name" value="FATTY ACID SYNTHASE"/>
    <property type="match status" value="1"/>
</dbReference>
<proteinExistence type="predicted"/>
<feature type="domain" description="Carrier" evidence="4">
    <location>
        <begin position="505"/>
        <end position="578"/>
    </location>
</feature>
<feature type="transmembrane region" description="Helical" evidence="3">
    <location>
        <begin position="614"/>
        <end position="633"/>
    </location>
</feature>
<protein>
    <submittedName>
        <fullName evidence="5">Amino acid adenylation domain-containing protein</fullName>
    </submittedName>
</protein>
<dbReference type="Gene3D" id="2.160.10.10">
    <property type="entry name" value="Hexapeptide repeat proteins"/>
    <property type="match status" value="2"/>
</dbReference>
<dbReference type="EMBL" id="JAJVCN010000001">
    <property type="protein sequence ID" value="MCE7003641.1"/>
    <property type="molecule type" value="Genomic_DNA"/>
</dbReference>
<keyword evidence="3" id="KW-0472">Membrane</keyword>
<dbReference type="InterPro" id="IPR029058">
    <property type="entry name" value="AB_hydrolase_fold"/>
</dbReference>
<name>A0ABS8ZAD3_9PSEU</name>
<accession>A0ABS8ZAD3</accession>
<dbReference type="Proteomes" id="UP001521150">
    <property type="component" value="Unassembled WGS sequence"/>
</dbReference>
<dbReference type="Gene3D" id="3.30.300.30">
    <property type="match status" value="1"/>
</dbReference>
<feature type="transmembrane region" description="Helical" evidence="3">
    <location>
        <begin position="1055"/>
        <end position="1075"/>
    </location>
</feature>
<dbReference type="SUPFAM" id="SSF56801">
    <property type="entry name" value="Acetyl-CoA synthetase-like"/>
    <property type="match status" value="1"/>
</dbReference>
<comment type="caution">
    <text evidence="5">The sequence shown here is derived from an EMBL/GenBank/DDBJ whole genome shotgun (WGS) entry which is preliminary data.</text>
</comment>
<reference evidence="5 6" key="1">
    <citation type="submission" date="2021-12" db="EMBL/GenBank/DDBJ databases">
        <title>Genome sequence of Kibdelosporangium philippinense ATCC 49844.</title>
        <authorList>
            <person name="Fedorov E.A."/>
            <person name="Omeragic M."/>
            <person name="Shalygina K.F."/>
            <person name="Maclea K.S."/>
        </authorList>
    </citation>
    <scope>NUCLEOTIDE SEQUENCE [LARGE SCALE GENOMIC DNA]</scope>
    <source>
        <strain evidence="5 6">ATCC 49844</strain>
    </source>
</reference>
<dbReference type="RefSeq" id="WP_233725216.1">
    <property type="nucleotide sequence ID" value="NZ_JAJVCN010000001.1"/>
</dbReference>